<name>A0A9D1XEM6_9FIRM</name>
<evidence type="ECO:0000313" key="2">
    <source>
        <dbReference type="Proteomes" id="UP000886890"/>
    </source>
</evidence>
<dbReference type="AlphaFoldDB" id="A0A9D1XEM6"/>
<dbReference type="Pfam" id="PF11175">
    <property type="entry name" value="DUF2961"/>
    <property type="match status" value="1"/>
</dbReference>
<organism evidence="1 2">
    <name type="scientific">Candidatus Fusicatenibacter merdavium</name>
    <dbReference type="NCBI Taxonomy" id="2838600"/>
    <lineage>
        <taxon>Bacteria</taxon>
        <taxon>Bacillati</taxon>
        <taxon>Bacillota</taxon>
        <taxon>Clostridia</taxon>
        <taxon>Lachnospirales</taxon>
        <taxon>Lachnospiraceae</taxon>
        <taxon>Fusicatenibacter</taxon>
    </lineage>
</organism>
<gene>
    <name evidence="1" type="ORF">H9734_08890</name>
</gene>
<proteinExistence type="predicted"/>
<dbReference type="InterPro" id="IPR021345">
    <property type="entry name" value="DUF2961"/>
</dbReference>
<protein>
    <submittedName>
        <fullName evidence="1">DUF2961 domain-containing protein</fullName>
    </submittedName>
</protein>
<accession>A0A9D1XEM6</accession>
<comment type="caution">
    <text evidence="1">The sequence shown here is derived from an EMBL/GenBank/DDBJ whole genome shotgun (WGS) entry which is preliminary data.</text>
</comment>
<dbReference type="Gene3D" id="2.60.120.1390">
    <property type="match status" value="1"/>
</dbReference>
<dbReference type="Proteomes" id="UP000886890">
    <property type="component" value="Unassembled WGS sequence"/>
</dbReference>
<sequence>MYWDMDQTARLQEGYSRSINWENRTGEKGKGGMAESVLGPSRKGSPCIPCVRAHETVTLAQIEGTGIIRHIWMTVTDKVSDRNRYVLRDLVLRMYWEGETEPSVETPLGDFFCCGFGETYTVNSLPIVVNPARGFNCYFSMPFRKSARITLENQCDEDIPAFFYQIDYCLKKSLPEDMGYFHAQWRRQRMTEKTKDYVILDQVKGKGQYIGTYIALTALERYWYGEGEVKFYLDGDREYPTICGTGMEDYFGGAWSFASQENGKTVENTFCTPFLGYPYYSCHDMRVHNDYHTDDHLPQRSFYRWHLPDPVLFEKDLRVTIQQIGVSHGGLFERQDDLASVAYWYQTEPHQPFGPLMERKDRWPR</sequence>
<reference evidence="1" key="1">
    <citation type="journal article" date="2021" name="PeerJ">
        <title>Extensive microbial diversity within the chicken gut microbiome revealed by metagenomics and culture.</title>
        <authorList>
            <person name="Gilroy R."/>
            <person name="Ravi A."/>
            <person name="Getino M."/>
            <person name="Pursley I."/>
            <person name="Horton D.L."/>
            <person name="Alikhan N.F."/>
            <person name="Baker D."/>
            <person name="Gharbi K."/>
            <person name="Hall N."/>
            <person name="Watson M."/>
            <person name="Adriaenssens E.M."/>
            <person name="Foster-Nyarko E."/>
            <person name="Jarju S."/>
            <person name="Secka A."/>
            <person name="Antonio M."/>
            <person name="Oren A."/>
            <person name="Chaudhuri R.R."/>
            <person name="La Ragione R."/>
            <person name="Hildebrand F."/>
            <person name="Pallen M.J."/>
        </authorList>
    </citation>
    <scope>NUCLEOTIDE SEQUENCE</scope>
    <source>
        <strain evidence="1">CHK183-1962</strain>
    </source>
</reference>
<reference evidence="1" key="2">
    <citation type="submission" date="2021-04" db="EMBL/GenBank/DDBJ databases">
        <authorList>
            <person name="Gilroy R."/>
        </authorList>
    </citation>
    <scope>NUCLEOTIDE SEQUENCE</scope>
    <source>
        <strain evidence="1">CHK183-1962</strain>
    </source>
</reference>
<evidence type="ECO:0000313" key="1">
    <source>
        <dbReference type="EMBL" id="HIX77692.1"/>
    </source>
</evidence>
<dbReference type="EMBL" id="DXEK01000150">
    <property type="protein sequence ID" value="HIX77692.1"/>
    <property type="molecule type" value="Genomic_DNA"/>
</dbReference>